<feature type="region of interest" description="Disordered" evidence="1">
    <location>
        <begin position="180"/>
        <end position="220"/>
    </location>
</feature>
<keyword evidence="2" id="KW-1185">Reference proteome</keyword>
<proteinExistence type="predicted"/>
<organism evidence="2 3">
    <name type="scientific">Strongyloides papillosus</name>
    <name type="common">Intestinal threadworm</name>
    <dbReference type="NCBI Taxonomy" id="174720"/>
    <lineage>
        <taxon>Eukaryota</taxon>
        <taxon>Metazoa</taxon>
        <taxon>Ecdysozoa</taxon>
        <taxon>Nematoda</taxon>
        <taxon>Chromadorea</taxon>
        <taxon>Rhabditida</taxon>
        <taxon>Tylenchina</taxon>
        <taxon>Panagrolaimomorpha</taxon>
        <taxon>Strongyloidoidea</taxon>
        <taxon>Strongyloididae</taxon>
        <taxon>Strongyloides</taxon>
    </lineage>
</organism>
<name>A0A0N5BW31_STREA</name>
<dbReference type="WBParaSite" id="SPAL_0001003500.1">
    <property type="protein sequence ID" value="SPAL_0001003500.1"/>
    <property type="gene ID" value="SPAL_0001003500"/>
</dbReference>
<feature type="compositionally biased region" description="Polar residues" evidence="1">
    <location>
        <begin position="180"/>
        <end position="190"/>
    </location>
</feature>
<evidence type="ECO:0000256" key="1">
    <source>
        <dbReference type="SAM" id="MobiDB-lite"/>
    </source>
</evidence>
<evidence type="ECO:0000313" key="2">
    <source>
        <dbReference type="Proteomes" id="UP000046392"/>
    </source>
</evidence>
<sequence length="633" mass="70790">MVPEKDNNKEEDKKLLSSKQLPHDIKPISEGKYVIVPTTNVPVTPSSKTSTTKAFETVEGIILKLADKIVADESSKKDKKITENVKKTEISDIIKKSSVNVKSIRKPVSVYLAPIDNFKNENTKEIQDENIQNFDTNLSNNIHHTPVNKTQSFENLNLGTPKGKKKTVIVPISNTDLTNSSSIKSVNTSKKSNKFNPDGYKDTSISKLSRKKKSQKQNSHCVTPNCNSMLVPSTKQCLSSGSTQTALEILKSKHEKSVFMIGNKDTNKSFVDGCRGKCKKCTDCSSSKRSKKSKNRKKNIIIEKSNTGTKEGNQYISVVKMDTKFEIPKTPKSSKANQFINIQNPSPLNENNNQLYGNIYTVAPVRNRNRNIDNDSGIDNPQFNDDLSMIPYTCKVTTDKNNFNFPTNNSFHKTNTMLVPLKNHTIKNDSLNINQDNKENIVQIKSPKIARFYDMQQNINTIKENKKCETNNSSNDLIVKTAQSLSPFENRKISSTNSKLVSIKSIQSTLSTASNGGIGDLSHSTSKTSNMTFDTAVANESDDIITDSFVPCSSKSSLEKQSKIYKYNTENKSNELKCTTENFSSEMKVVLNDNKGNRITVNMTNIVKSFSNNNESLSPDEIYIDGNQIWKRQ</sequence>
<dbReference type="AlphaFoldDB" id="A0A0N5BW31"/>
<accession>A0A0N5BW31</accession>
<feature type="region of interest" description="Disordered" evidence="1">
    <location>
        <begin position="1"/>
        <end position="23"/>
    </location>
</feature>
<evidence type="ECO:0000313" key="3">
    <source>
        <dbReference type="WBParaSite" id="SPAL_0001003500.1"/>
    </source>
</evidence>
<reference evidence="3" key="1">
    <citation type="submission" date="2017-02" db="UniProtKB">
        <authorList>
            <consortium name="WormBaseParasite"/>
        </authorList>
    </citation>
    <scope>IDENTIFICATION</scope>
</reference>
<dbReference type="Proteomes" id="UP000046392">
    <property type="component" value="Unplaced"/>
</dbReference>
<protein>
    <submittedName>
        <fullName evidence="3">Protein kinase domain-containing protein</fullName>
    </submittedName>
</protein>